<evidence type="ECO:0000256" key="3">
    <source>
        <dbReference type="ARBA" id="ARBA00023014"/>
    </source>
</evidence>
<proteinExistence type="predicted"/>
<evidence type="ECO:0000313" key="4">
    <source>
        <dbReference type="EMBL" id="KGE19130.1"/>
    </source>
</evidence>
<reference evidence="4 5" key="2">
    <citation type="submission" date="2014-10" db="EMBL/GenBank/DDBJ databases">
        <title>Comparative genomics of the Paenibacillus odorifer group.</title>
        <authorList>
            <person name="Tsai Y.-C."/>
            <person name="Martin N."/>
            <person name="Korlach J."/>
            <person name="Wiedmann M."/>
        </authorList>
    </citation>
    <scope>NUCLEOTIDE SEQUENCE [LARGE SCALE GENOMIC DNA]</scope>
    <source>
        <strain evidence="4 5">DSM 18334</strain>
    </source>
</reference>
<evidence type="ECO:0000256" key="2">
    <source>
        <dbReference type="ARBA" id="ARBA00023004"/>
    </source>
</evidence>
<reference evidence="4 5" key="1">
    <citation type="submission" date="2014-08" db="EMBL/GenBank/DDBJ databases">
        <authorList>
            <person name="den Bakker H.C."/>
        </authorList>
    </citation>
    <scope>NUCLEOTIDE SEQUENCE [LARGE SCALE GENOMIC DNA]</scope>
    <source>
        <strain evidence="4 5">DSM 18334</strain>
    </source>
</reference>
<dbReference type="InterPro" id="IPR036249">
    <property type="entry name" value="Thioredoxin-like_sf"/>
</dbReference>
<gene>
    <name evidence="4" type="ORF">PWYN_07040</name>
</gene>
<dbReference type="PANTHER" id="PTHR43578">
    <property type="entry name" value="NADH-QUINONE OXIDOREDUCTASE SUBUNIT F"/>
    <property type="match status" value="1"/>
</dbReference>
<dbReference type="GO" id="GO:0046872">
    <property type="term" value="F:metal ion binding"/>
    <property type="evidence" value="ECO:0007669"/>
    <property type="project" value="UniProtKB-KW"/>
</dbReference>
<dbReference type="GO" id="GO:0051536">
    <property type="term" value="F:iron-sulfur cluster binding"/>
    <property type="evidence" value="ECO:0007669"/>
    <property type="project" value="UniProtKB-KW"/>
</dbReference>
<protein>
    <recommendedName>
        <fullName evidence="6">Ferredoxin</fullName>
    </recommendedName>
</protein>
<keyword evidence="3" id="KW-0411">Iron-sulfur</keyword>
<organism evidence="4 5">
    <name type="scientific">Paenibacillus wynnii</name>
    <dbReference type="NCBI Taxonomy" id="268407"/>
    <lineage>
        <taxon>Bacteria</taxon>
        <taxon>Bacillati</taxon>
        <taxon>Bacillota</taxon>
        <taxon>Bacilli</taxon>
        <taxon>Bacillales</taxon>
        <taxon>Paenibacillaceae</taxon>
        <taxon>Paenibacillus</taxon>
    </lineage>
</organism>
<dbReference type="STRING" id="268407.PWYN_07040"/>
<dbReference type="Gene3D" id="3.40.30.10">
    <property type="entry name" value="Glutaredoxin"/>
    <property type="match status" value="1"/>
</dbReference>
<evidence type="ECO:0000313" key="5">
    <source>
        <dbReference type="Proteomes" id="UP000029734"/>
    </source>
</evidence>
<dbReference type="PANTHER" id="PTHR43578:SF3">
    <property type="entry name" value="NADH-QUINONE OXIDOREDUCTASE SUBUNIT F"/>
    <property type="match status" value="1"/>
</dbReference>
<dbReference type="eggNOG" id="COG3411">
    <property type="taxonomic scope" value="Bacteria"/>
</dbReference>
<keyword evidence="2" id="KW-0408">Iron</keyword>
<dbReference type="Proteomes" id="UP000029734">
    <property type="component" value="Unassembled WGS sequence"/>
</dbReference>
<dbReference type="EMBL" id="JQCR01000002">
    <property type="protein sequence ID" value="KGE19130.1"/>
    <property type="molecule type" value="Genomic_DNA"/>
</dbReference>
<evidence type="ECO:0000256" key="1">
    <source>
        <dbReference type="ARBA" id="ARBA00022723"/>
    </source>
</evidence>
<accession>A0A098M9A0</accession>
<name>A0A098M9A0_9BACL</name>
<dbReference type="Pfam" id="PF01257">
    <property type="entry name" value="2Fe-2S_thioredx"/>
    <property type="match status" value="1"/>
</dbReference>
<dbReference type="CDD" id="cd02980">
    <property type="entry name" value="TRX_Fd_family"/>
    <property type="match status" value="1"/>
</dbReference>
<dbReference type="OrthoDB" id="9761899at2"/>
<keyword evidence="1" id="KW-0479">Metal-binding</keyword>
<dbReference type="AlphaFoldDB" id="A0A098M9A0"/>
<dbReference type="SUPFAM" id="SSF52833">
    <property type="entry name" value="Thioredoxin-like"/>
    <property type="match status" value="1"/>
</dbReference>
<evidence type="ECO:0008006" key="6">
    <source>
        <dbReference type="Google" id="ProtNLM"/>
    </source>
</evidence>
<sequence length="103" mass="11854">MNMRLKVLKDHLLFCCSEHCSNQEVEDLMQAFKEELVAKGIHKTVKMNKTSCLGLCGNGPFLIVYPDGIWYYNLTLEDVPRIVEEHLIKGEPVEELIMLKMEA</sequence>
<keyword evidence="5" id="KW-1185">Reference proteome</keyword>
<comment type="caution">
    <text evidence="4">The sequence shown here is derived from an EMBL/GenBank/DDBJ whole genome shotgun (WGS) entry which is preliminary data.</text>
</comment>
<dbReference type="RefSeq" id="WP_036649768.1">
    <property type="nucleotide sequence ID" value="NZ_JQCR01000002.1"/>
</dbReference>